<dbReference type="Proteomes" id="UP000318821">
    <property type="component" value="Unassembled WGS sequence"/>
</dbReference>
<organism evidence="2 4">
    <name type="scientific">Leishmania donovani</name>
    <dbReference type="NCBI Taxonomy" id="5661"/>
    <lineage>
        <taxon>Eukaryota</taxon>
        <taxon>Discoba</taxon>
        <taxon>Euglenozoa</taxon>
        <taxon>Kinetoplastea</taxon>
        <taxon>Metakinetoplastina</taxon>
        <taxon>Trypanosomatida</taxon>
        <taxon>Trypanosomatidae</taxon>
        <taxon>Leishmaniinae</taxon>
        <taxon>Leishmania</taxon>
    </lineage>
</organism>
<reference evidence="2" key="3">
    <citation type="submission" date="2019-02" db="EMBL/GenBank/DDBJ databases">
        <title>FDA dAtabase for Regulatory Grade micrObial Sequences (FDA-ARGOS): Supporting development and validation of Infectious Disease Dx tests.</title>
        <authorList>
            <person name="Duncan R."/>
            <person name="Fisher C."/>
            <person name="Tallon L.J."/>
            <person name="Sadzewicz L."/>
            <person name="Sengamalay N."/>
            <person name="Ott S."/>
            <person name="Godinez A."/>
            <person name="Nagaraj S."/>
            <person name="Nadendla S."/>
            <person name="Sichtig H."/>
        </authorList>
    </citation>
    <scope>NUCLEOTIDE SEQUENCE</scope>
    <source>
        <strain evidence="3">FDAARGOS_360</strain>
        <strain evidence="2">FDAARGOS_361</strain>
    </source>
</reference>
<evidence type="ECO:0000313" key="5">
    <source>
        <dbReference type="Proteomes" id="UP000318821"/>
    </source>
</evidence>
<reference evidence="4" key="1">
    <citation type="submission" date="2019-02" db="EMBL/GenBank/DDBJ databases">
        <title>FDA dAtabase for Regulatory Grade micrObial Sequences (FDA-ARGOS): Supporting development and validation of Infectious Disease Dx tests.</title>
        <authorList>
            <person name="Duncan R."/>
            <person name="Fisher C."/>
            <person name="Tallon L."/>
            <person name="Sadzewicz L."/>
            <person name="Sengamalay N."/>
            <person name="Ott S."/>
            <person name="Godinez A."/>
            <person name="Nagaraj S."/>
            <person name="Vavikolanu K."/>
            <person name="Nadendla S."/>
            <person name="Aluvathingal J."/>
            <person name="Sichtig H."/>
        </authorList>
    </citation>
    <scope>NUCLEOTIDE SEQUENCE [LARGE SCALE GENOMIC DNA]</scope>
    <source>
        <strain evidence="4">FDAARGOS_361</strain>
    </source>
</reference>
<sequence length="397" mass="41931">MEAAAAHPPLTAVPNTVSASQMGHANTSTRSSMRRRVHSATAASASTVGAGSPMPHFIGAAPQAYSSPTFYRDPTALRGNDRAGTASPRQERSFIFQLRGLPFAATRKDVESFLRTVDYDQLDVGTLATGESSGNAFVELHGLRAAEKLGRLHNTVITVAADASVPARERPRPRYIEVLDADAARREQVLRIDALTARSALPLPRRFRAAAAAAANTSSMSAEGGVRYFTTSPMTPLSVSSTLITPVSSQRFLDVSRYVCSPSATWNAYAQQQHSAPPLPSSTMSMPHLVASQPAPVGSSGAPPMVRIQNVEGSGVMRSATSAPSAFYQFATPIAPQTQDPQQQRVPSTPNVSYFVVAAVPSPATLSEARSTYYVAPLSSTQAATAGSYYYLGSGSP</sequence>
<feature type="compositionally biased region" description="Polar residues" evidence="1">
    <location>
        <begin position="13"/>
        <end position="31"/>
    </location>
</feature>
<evidence type="ECO:0000313" key="2">
    <source>
        <dbReference type="EMBL" id="TPP53594.1"/>
    </source>
</evidence>
<evidence type="ECO:0000256" key="1">
    <source>
        <dbReference type="SAM" id="MobiDB-lite"/>
    </source>
</evidence>
<dbReference type="SUPFAM" id="SSF54928">
    <property type="entry name" value="RNA-binding domain, RBD"/>
    <property type="match status" value="1"/>
</dbReference>
<dbReference type="InterPro" id="IPR035979">
    <property type="entry name" value="RBD_domain_sf"/>
</dbReference>
<feature type="compositionally biased region" description="Low complexity" evidence="1">
    <location>
        <begin position="39"/>
        <end position="52"/>
    </location>
</feature>
<proteinExistence type="predicted"/>
<dbReference type="AlphaFoldDB" id="A0A504XY85"/>
<dbReference type="Gene3D" id="3.30.70.330">
    <property type="match status" value="1"/>
</dbReference>
<dbReference type="InterPro" id="IPR012677">
    <property type="entry name" value="Nucleotide-bd_a/b_plait_sf"/>
</dbReference>
<evidence type="ECO:0000313" key="4">
    <source>
        <dbReference type="Proteomes" id="UP000318447"/>
    </source>
</evidence>
<reference evidence="5" key="2">
    <citation type="submission" date="2019-02" db="EMBL/GenBank/DDBJ databases">
        <title>FDA dAtabase for Regulatory Grade micrObial Sequences (FDA-ARGOS): Supporting development and validation of Infectious Disease Dx tests.</title>
        <authorList>
            <person name="Duncan R."/>
            <person name="Fisher C."/>
            <person name="Tallon L."/>
            <person name="Sadzewicz L."/>
            <person name="Sengamalay N."/>
            <person name="Ott S."/>
            <person name="Godinez A."/>
            <person name="Nagaraj S."/>
            <person name="Vavikolanu K."/>
            <person name="Vyas G."/>
            <person name="Nadendla S."/>
            <person name="Aluvathingal J."/>
            <person name="Sichtig H."/>
        </authorList>
    </citation>
    <scope>NUCLEOTIDE SEQUENCE [LARGE SCALE GENOMIC DNA]</scope>
    <source>
        <strain evidence="5">FDAARGOS_360</strain>
    </source>
</reference>
<dbReference type="EMBL" id="RHLC01000007">
    <property type="protein sequence ID" value="TPP53594.1"/>
    <property type="molecule type" value="Genomic_DNA"/>
</dbReference>
<gene>
    <name evidence="3" type="ORF">CGC20_10040</name>
    <name evidence="2" type="ORF">CGC21_37225</name>
</gene>
<accession>A0A504XY85</accession>
<dbReference type="EMBL" id="RHLD01000006">
    <property type="protein sequence ID" value="TPP55414.1"/>
    <property type="molecule type" value="Genomic_DNA"/>
</dbReference>
<evidence type="ECO:0000313" key="3">
    <source>
        <dbReference type="EMBL" id="TPP55414.1"/>
    </source>
</evidence>
<dbReference type="VEuPathDB" id="TriTrypDB:LDHU3_33.4010"/>
<comment type="caution">
    <text evidence="2">The sequence shown here is derived from an EMBL/GenBank/DDBJ whole genome shotgun (WGS) entry which is preliminary data.</text>
</comment>
<feature type="region of interest" description="Disordered" evidence="1">
    <location>
        <begin position="1"/>
        <end position="52"/>
    </location>
</feature>
<name>A0A504XY85_LEIDO</name>
<dbReference type="Proteomes" id="UP000318447">
    <property type="component" value="Unassembled WGS sequence"/>
</dbReference>
<evidence type="ECO:0008006" key="6">
    <source>
        <dbReference type="Google" id="ProtNLM"/>
    </source>
</evidence>
<protein>
    <recommendedName>
        <fullName evidence="6">RRM domain-containing protein</fullName>
    </recommendedName>
</protein>
<dbReference type="GO" id="GO:0003676">
    <property type="term" value="F:nucleic acid binding"/>
    <property type="evidence" value="ECO:0007669"/>
    <property type="project" value="InterPro"/>
</dbReference>